<dbReference type="GO" id="GO:0004074">
    <property type="term" value="F:biliverdin reductase [NAD(P)H] activity"/>
    <property type="evidence" value="ECO:0007669"/>
    <property type="project" value="TreeGrafter"/>
</dbReference>
<proteinExistence type="predicted"/>
<dbReference type="InterPro" id="IPR016040">
    <property type="entry name" value="NAD(P)-bd_dom"/>
</dbReference>
<dbReference type="SUPFAM" id="SSF51735">
    <property type="entry name" value="NAD(P)-binding Rossmann-fold domains"/>
    <property type="match status" value="1"/>
</dbReference>
<dbReference type="PANTHER" id="PTHR43355">
    <property type="entry name" value="FLAVIN REDUCTASE (NADPH)"/>
    <property type="match status" value="1"/>
</dbReference>
<comment type="caution">
    <text evidence="2">The sequence shown here is derived from an EMBL/GenBank/DDBJ whole genome shotgun (WGS) entry which is preliminary data.</text>
</comment>
<evidence type="ECO:0000259" key="1">
    <source>
        <dbReference type="Pfam" id="PF13460"/>
    </source>
</evidence>
<dbReference type="GO" id="GO:0042602">
    <property type="term" value="F:riboflavin reductase (NADPH) activity"/>
    <property type="evidence" value="ECO:0007669"/>
    <property type="project" value="TreeGrafter"/>
</dbReference>
<feature type="domain" description="NAD(P)-binding" evidence="1">
    <location>
        <begin position="12"/>
        <end position="200"/>
    </location>
</feature>
<accession>A0A840I8E8</accession>
<dbReference type="RefSeq" id="WP_031556398.1">
    <property type="nucleotide sequence ID" value="NZ_JACHOB010000007.1"/>
</dbReference>
<organism evidence="2 3">
    <name type="scientific">Parvularcula dongshanensis</name>
    <dbReference type="NCBI Taxonomy" id="1173995"/>
    <lineage>
        <taxon>Bacteria</taxon>
        <taxon>Pseudomonadati</taxon>
        <taxon>Pseudomonadota</taxon>
        <taxon>Alphaproteobacteria</taxon>
        <taxon>Parvularculales</taxon>
        <taxon>Parvularculaceae</taxon>
        <taxon>Parvularcula</taxon>
    </lineage>
</organism>
<dbReference type="Pfam" id="PF13460">
    <property type="entry name" value="NAD_binding_10"/>
    <property type="match status" value="1"/>
</dbReference>
<dbReference type="InterPro" id="IPR051606">
    <property type="entry name" value="Polyketide_Oxido-like"/>
</dbReference>
<evidence type="ECO:0000313" key="2">
    <source>
        <dbReference type="EMBL" id="MBB4660230.1"/>
    </source>
</evidence>
<evidence type="ECO:0000313" key="3">
    <source>
        <dbReference type="Proteomes" id="UP000563524"/>
    </source>
</evidence>
<sequence>MSSQNFDLVVFGASGETGTHVLNQAVDRGLTVLGLDHTVPDRAEDDGAVHRQVDVLEDDLTEHLKGHPRVVSALGLGFSPAAMTDPPPLYSKGTANIVAAMTETGASRLCVISAAFVEKDERLPAWFRASVIPALSAILEEMREMEDQLENSRLDWTAVRPGWLLEKPRSGSYEVQDRRLPADVFRTRNADLAHFLLDAVVTDDWVRAKPSLGRTENAFDESPAALSREVAAMVGIEL</sequence>
<dbReference type="Gene3D" id="3.40.50.720">
    <property type="entry name" value="NAD(P)-binding Rossmann-like Domain"/>
    <property type="match status" value="1"/>
</dbReference>
<name>A0A840I8E8_9PROT</name>
<reference evidence="2 3" key="1">
    <citation type="submission" date="2020-08" db="EMBL/GenBank/DDBJ databases">
        <title>Genomic Encyclopedia of Type Strains, Phase IV (KMG-IV): sequencing the most valuable type-strain genomes for metagenomic binning, comparative biology and taxonomic classification.</title>
        <authorList>
            <person name="Goeker M."/>
        </authorList>
    </citation>
    <scope>NUCLEOTIDE SEQUENCE [LARGE SCALE GENOMIC DNA]</scope>
    <source>
        <strain evidence="2 3">DSM 102850</strain>
    </source>
</reference>
<gene>
    <name evidence="2" type="ORF">GGQ59_002780</name>
</gene>
<keyword evidence="3" id="KW-1185">Reference proteome</keyword>
<dbReference type="EMBL" id="JACHOB010000007">
    <property type="protein sequence ID" value="MBB4660230.1"/>
    <property type="molecule type" value="Genomic_DNA"/>
</dbReference>
<protein>
    <submittedName>
        <fullName evidence="2">Putative NADH-flavin reductase</fullName>
    </submittedName>
</protein>
<dbReference type="PANTHER" id="PTHR43355:SF2">
    <property type="entry name" value="FLAVIN REDUCTASE (NADPH)"/>
    <property type="match status" value="1"/>
</dbReference>
<dbReference type="AlphaFoldDB" id="A0A840I8E8"/>
<dbReference type="InterPro" id="IPR036291">
    <property type="entry name" value="NAD(P)-bd_dom_sf"/>
</dbReference>
<dbReference type="Proteomes" id="UP000563524">
    <property type="component" value="Unassembled WGS sequence"/>
</dbReference>